<gene>
    <name evidence="2" type="ORF">J1C47_03845</name>
</gene>
<dbReference type="Gene3D" id="2.40.128.90">
    <property type="entry name" value="OMPT-like"/>
    <property type="match status" value="1"/>
</dbReference>
<dbReference type="Proteomes" id="UP000664288">
    <property type="component" value="Unassembled WGS sequence"/>
</dbReference>
<dbReference type="EMBL" id="JAFMPY010000003">
    <property type="protein sequence ID" value="MBO0902760.1"/>
    <property type="molecule type" value="Genomic_DNA"/>
</dbReference>
<dbReference type="RefSeq" id="WP_207349394.1">
    <property type="nucleotide sequence ID" value="NZ_JAFMPY010000003.1"/>
</dbReference>
<keyword evidence="2" id="KW-0645">Protease</keyword>
<dbReference type="GO" id="GO:0008233">
    <property type="term" value="F:peptidase activity"/>
    <property type="evidence" value="ECO:0007669"/>
    <property type="project" value="UniProtKB-KW"/>
</dbReference>
<feature type="signal peptide" evidence="1">
    <location>
        <begin position="1"/>
        <end position="31"/>
    </location>
</feature>
<dbReference type="GO" id="GO:0006508">
    <property type="term" value="P:proteolysis"/>
    <property type="evidence" value="ECO:0007669"/>
    <property type="project" value="UniProtKB-KW"/>
</dbReference>
<keyword evidence="3" id="KW-1185">Reference proteome</keyword>
<dbReference type="Pfam" id="PF01278">
    <property type="entry name" value="Omptin"/>
    <property type="match status" value="1"/>
</dbReference>
<comment type="caution">
    <text evidence="2">The sequence shown here is derived from an EMBL/GenBank/DDBJ whole genome shotgun (WGS) entry which is preliminary data.</text>
</comment>
<proteinExistence type="predicted"/>
<protein>
    <submittedName>
        <fullName evidence="2">Omptin family outer membrane protease</fullName>
    </submittedName>
</protein>
<sequence>MAFIRQSLRRLACGALGIGILAPMLSAPARAEEEVAVEAPDFTASFGTRYFLSSGRTRYDLFTVSGDDEVSRLTFDDMTTSSLELFGAIKHSSGVFLNGMIGLGWSDSGNLQDEDFEPYIFPYSSTDSELDDNRLHYGQVDLGYEFLQRPTYSLGAFAGYFYLHERENAYGCQQTAGNPFICGAFSGTIGNDIAVISNEGDWHALRIGLSGQVMLTDRLTLSGNAAYLPYVKLSGEDTHWLRIGTDFVGPTPYDGDGDGYQLEAKLDYAVSDAFSVGLGARYWHLSTDGGDFHFEKSAFPLGFYSAQKTDFETSRVGGFIDVAYHF</sequence>
<dbReference type="InterPro" id="IPR053724">
    <property type="entry name" value="OMP_A26_sf"/>
</dbReference>
<organism evidence="2 3">
    <name type="scientific">Jiella sonneratiae</name>
    <dbReference type="NCBI Taxonomy" id="2816856"/>
    <lineage>
        <taxon>Bacteria</taxon>
        <taxon>Pseudomonadati</taxon>
        <taxon>Pseudomonadota</taxon>
        <taxon>Alphaproteobacteria</taxon>
        <taxon>Hyphomicrobiales</taxon>
        <taxon>Aurantimonadaceae</taxon>
        <taxon>Jiella</taxon>
    </lineage>
</organism>
<keyword evidence="2" id="KW-0378">Hydrolase</keyword>
<evidence type="ECO:0000313" key="2">
    <source>
        <dbReference type="EMBL" id="MBO0902760.1"/>
    </source>
</evidence>
<reference evidence="2 3" key="1">
    <citation type="submission" date="2021-03" db="EMBL/GenBank/DDBJ databases">
        <title>Whole genome sequence of Jiella sp. MQZ13P-4.</title>
        <authorList>
            <person name="Tuo L."/>
        </authorList>
    </citation>
    <scope>NUCLEOTIDE SEQUENCE [LARGE SCALE GENOMIC DNA]</scope>
    <source>
        <strain evidence="2 3">MQZ13P-4</strain>
    </source>
</reference>
<name>A0ABS3IZA9_9HYPH</name>
<evidence type="ECO:0000313" key="3">
    <source>
        <dbReference type="Proteomes" id="UP000664288"/>
    </source>
</evidence>
<keyword evidence="1" id="KW-0732">Signal</keyword>
<dbReference type="InterPro" id="IPR020080">
    <property type="entry name" value="OM_adhesin/peptidase_omptin"/>
</dbReference>
<feature type="chain" id="PRO_5046071078" evidence="1">
    <location>
        <begin position="32"/>
        <end position="326"/>
    </location>
</feature>
<dbReference type="SUPFAM" id="SSF69917">
    <property type="entry name" value="OMPT-like"/>
    <property type="match status" value="1"/>
</dbReference>
<accession>A0ABS3IZA9</accession>
<dbReference type="InterPro" id="IPR000036">
    <property type="entry name" value="Peptidase_A26_omptin"/>
</dbReference>
<evidence type="ECO:0000256" key="1">
    <source>
        <dbReference type="SAM" id="SignalP"/>
    </source>
</evidence>